<evidence type="ECO:0000256" key="6">
    <source>
        <dbReference type="ARBA" id="ARBA00022989"/>
    </source>
</evidence>
<keyword evidence="4 9" id="KW-0812">Transmembrane</keyword>
<keyword evidence="6 9" id="KW-1133">Transmembrane helix</keyword>
<dbReference type="HAMAP" id="MF_00236">
    <property type="entry name" value="TatA_E"/>
    <property type="match status" value="1"/>
</dbReference>
<proteinExistence type="inferred from homology"/>
<evidence type="ECO:0000256" key="9">
    <source>
        <dbReference type="HAMAP-Rule" id="MF_00236"/>
    </source>
</evidence>
<evidence type="ECO:0000256" key="2">
    <source>
        <dbReference type="ARBA" id="ARBA00022448"/>
    </source>
</evidence>
<keyword evidence="3 9" id="KW-1003">Cell membrane</keyword>
<evidence type="ECO:0000256" key="8">
    <source>
        <dbReference type="ARBA" id="ARBA00023136"/>
    </source>
</evidence>
<keyword evidence="2 9" id="KW-0813">Transport</keyword>
<evidence type="ECO:0000256" key="4">
    <source>
        <dbReference type="ARBA" id="ARBA00022692"/>
    </source>
</evidence>
<comment type="subunit">
    <text evidence="9">Forms a complex with TatC.</text>
</comment>
<name>A0A9X2CWC7_9BACI</name>
<dbReference type="RefSeq" id="WP_250098177.1">
    <property type="nucleotide sequence ID" value="NZ_JAKRYL010000027.1"/>
</dbReference>
<organism evidence="10 11">
    <name type="scientific">Halalkalibacter alkaliphilus</name>
    <dbReference type="NCBI Taxonomy" id="2917993"/>
    <lineage>
        <taxon>Bacteria</taxon>
        <taxon>Bacillati</taxon>
        <taxon>Bacillota</taxon>
        <taxon>Bacilli</taxon>
        <taxon>Bacillales</taxon>
        <taxon>Bacillaceae</taxon>
        <taxon>Halalkalibacter</taxon>
    </lineage>
</organism>
<dbReference type="Proteomes" id="UP001139150">
    <property type="component" value="Unassembled WGS sequence"/>
</dbReference>
<dbReference type="EMBL" id="JAKRYL010000027">
    <property type="protein sequence ID" value="MCL7749315.1"/>
    <property type="molecule type" value="Genomic_DNA"/>
</dbReference>
<evidence type="ECO:0000256" key="5">
    <source>
        <dbReference type="ARBA" id="ARBA00022927"/>
    </source>
</evidence>
<protein>
    <recommendedName>
        <fullName evidence="9">Sec-independent protein translocase protein TatA</fullName>
    </recommendedName>
</protein>
<keyword evidence="8 9" id="KW-0472">Membrane</keyword>
<keyword evidence="11" id="KW-1185">Reference proteome</keyword>
<dbReference type="InterPro" id="IPR006312">
    <property type="entry name" value="TatA/E"/>
</dbReference>
<evidence type="ECO:0000256" key="3">
    <source>
        <dbReference type="ARBA" id="ARBA00022475"/>
    </source>
</evidence>
<accession>A0A9X2CWC7</accession>
<dbReference type="Pfam" id="PF02416">
    <property type="entry name" value="TatA_B_E"/>
    <property type="match status" value="1"/>
</dbReference>
<evidence type="ECO:0000256" key="1">
    <source>
        <dbReference type="ARBA" id="ARBA00004162"/>
    </source>
</evidence>
<reference evidence="10" key="1">
    <citation type="submission" date="2022-02" db="EMBL/GenBank/DDBJ databases">
        <title>Halalkalibacter sp. nov. isolated from Lonar Lake, India.</title>
        <authorList>
            <person name="Joshi A."/>
            <person name="Thite S."/>
            <person name="Lodha T."/>
        </authorList>
    </citation>
    <scope>NUCLEOTIDE SEQUENCE</scope>
    <source>
        <strain evidence="10">MEB205</strain>
    </source>
</reference>
<sequence length="65" mass="6992">MGIGSIGIPGLILILVIALVVFGPKKLPEIGNAFGKTLLEFKKGTKELTDSLEEPLQDDEEKKKA</sequence>
<dbReference type="NCBIfam" id="NF011430">
    <property type="entry name" value="PRK14861.1"/>
    <property type="match status" value="1"/>
</dbReference>
<dbReference type="Gene3D" id="1.20.5.3310">
    <property type="match status" value="1"/>
</dbReference>
<evidence type="ECO:0000313" key="10">
    <source>
        <dbReference type="EMBL" id="MCL7749315.1"/>
    </source>
</evidence>
<comment type="function">
    <text evidence="9">Part of the twin-arginine translocation (Tat) system that transports large folded proteins containing a characteristic twin-arginine motif in their signal peptide across membranes. TatA could form the protein-conducting channel of the Tat system.</text>
</comment>
<dbReference type="InterPro" id="IPR003369">
    <property type="entry name" value="TatA/B/E"/>
</dbReference>
<comment type="caution">
    <text evidence="10">The sequence shown here is derived from an EMBL/GenBank/DDBJ whole genome shotgun (WGS) entry which is preliminary data.</text>
</comment>
<comment type="subcellular location">
    <subcellularLocation>
        <location evidence="1 9">Cell membrane</location>
        <topology evidence="1 9">Single-pass membrane protein</topology>
    </subcellularLocation>
</comment>
<evidence type="ECO:0000256" key="7">
    <source>
        <dbReference type="ARBA" id="ARBA00023010"/>
    </source>
</evidence>
<dbReference type="GO" id="GO:0033281">
    <property type="term" value="C:TAT protein transport complex"/>
    <property type="evidence" value="ECO:0007669"/>
    <property type="project" value="UniProtKB-UniRule"/>
</dbReference>
<evidence type="ECO:0000313" key="11">
    <source>
        <dbReference type="Proteomes" id="UP001139150"/>
    </source>
</evidence>
<dbReference type="PANTHER" id="PTHR42982:SF1">
    <property type="entry name" value="SEC-INDEPENDENT PROTEIN TRANSLOCASE PROTEIN TATA"/>
    <property type="match status" value="1"/>
</dbReference>
<dbReference type="NCBIfam" id="TIGR01411">
    <property type="entry name" value="tatAE"/>
    <property type="match status" value="1"/>
</dbReference>
<dbReference type="PRINTS" id="PR01506">
    <property type="entry name" value="TATBPROTEIN"/>
</dbReference>
<dbReference type="PANTHER" id="PTHR42982">
    <property type="entry name" value="SEC-INDEPENDENT PROTEIN TRANSLOCASE PROTEIN TATA"/>
    <property type="match status" value="1"/>
</dbReference>
<feature type="transmembrane region" description="Helical" evidence="9">
    <location>
        <begin position="6"/>
        <end position="23"/>
    </location>
</feature>
<keyword evidence="7 9" id="KW-0811">Translocation</keyword>
<comment type="similarity">
    <text evidence="9">Belongs to the TatA/E family.</text>
</comment>
<gene>
    <name evidence="9" type="primary">tatA</name>
    <name evidence="10" type="ORF">MF646_19545</name>
</gene>
<dbReference type="AlphaFoldDB" id="A0A9X2CWC7"/>
<dbReference type="GO" id="GO:0043953">
    <property type="term" value="P:protein transport by the Tat complex"/>
    <property type="evidence" value="ECO:0007669"/>
    <property type="project" value="UniProtKB-UniRule"/>
</dbReference>
<keyword evidence="5 9" id="KW-0653">Protein transport</keyword>
<dbReference type="GO" id="GO:0008320">
    <property type="term" value="F:protein transmembrane transporter activity"/>
    <property type="evidence" value="ECO:0007669"/>
    <property type="project" value="UniProtKB-UniRule"/>
</dbReference>